<dbReference type="SUPFAM" id="SSF51069">
    <property type="entry name" value="Carbonic anhydrase"/>
    <property type="match status" value="1"/>
</dbReference>
<dbReference type="GeneTree" id="ENSGT00940000156978"/>
<dbReference type="Gene3D" id="3.10.200.10">
    <property type="entry name" value="Alpha carbonic anhydrase"/>
    <property type="match status" value="1"/>
</dbReference>
<dbReference type="Pfam" id="PF00194">
    <property type="entry name" value="Carb_anhydrase"/>
    <property type="match status" value="1"/>
</dbReference>
<proteinExistence type="predicted"/>
<dbReference type="AlphaFoldDB" id="A0A8C4KY24"/>
<dbReference type="InterPro" id="IPR036398">
    <property type="entry name" value="CA_dom_sf"/>
</dbReference>
<evidence type="ECO:0000259" key="1">
    <source>
        <dbReference type="PROSITE" id="PS51144"/>
    </source>
</evidence>
<dbReference type="PROSITE" id="PS51144">
    <property type="entry name" value="ALPHA_CA_2"/>
    <property type="match status" value="1"/>
</dbReference>
<sequence>MELMNRLRAVLQASPCKSPWRRFQITRSMPVRPCSLYTCTYRTRNRALHPLWESVDLVPAGERQSPINIRWRDSVYDPGLKPLTISYDPATCLHIWNNGYSFLVEFEDSTDKSERNQI</sequence>
<accession>A0A8C4KY24</accession>
<dbReference type="InterPro" id="IPR001148">
    <property type="entry name" value="CA_dom"/>
</dbReference>
<feature type="domain" description="Alpha-carbonic anhydrase" evidence="1">
    <location>
        <begin position="37"/>
        <end position="118"/>
    </location>
</feature>
<reference evidence="2" key="2">
    <citation type="submission" date="2025-08" db="UniProtKB">
        <authorList>
            <consortium name="Ensembl"/>
        </authorList>
    </citation>
    <scope>IDENTIFICATION</scope>
</reference>
<evidence type="ECO:0000313" key="3">
    <source>
        <dbReference type="Proteomes" id="UP000694387"/>
    </source>
</evidence>
<organism evidence="2 3">
    <name type="scientific">Equus asinus</name>
    <name type="common">Donkey</name>
    <name type="synonym">Equus africanus asinus</name>
    <dbReference type="NCBI Taxonomy" id="9793"/>
    <lineage>
        <taxon>Eukaryota</taxon>
        <taxon>Metazoa</taxon>
        <taxon>Chordata</taxon>
        <taxon>Craniata</taxon>
        <taxon>Vertebrata</taxon>
        <taxon>Euteleostomi</taxon>
        <taxon>Mammalia</taxon>
        <taxon>Eutheria</taxon>
        <taxon>Laurasiatheria</taxon>
        <taxon>Perissodactyla</taxon>
        <taxon>Equidae</taxon>
        <taxon>Equus</taxon>
    </lineage>
</organism>
<reference evidence="2 3" key="1">
    <citation type="journal article" date="2020" name="Nat. Commun.">
        <title>Donkey genomes provide new insights into domestication and selection for coat color.</title>
        <authorList>
            <person name="Wang"/>
            <person name="C."/>
            <person name="Li"/>
            <person name="H."/>
            <person name="Guo"/>
            <person name="Y."/>
            <person name="Huang"/>
            <person name="J."/>
            <person name="Sun"/>
            <person name="Y."/>
            <person name="Min"/>
            <person name="J."/>
            <person name="Wang"/>
            <person name="J."/>
            <person name="Fang"/>
            <person name="X."/>
            <person name="Zhao"/>
            <person name="Z."/>
            <person name="Wang"/>
            <person name="S."/>
            <person name="Zhang"/>
            <person name="Y."/>
            <person name="Liu"/>
            <person name="Q."/>
            <person name="Jiang"/>
            <person name="Q."/>
            <person name="Wang"/>
            <person name="X."/>
            <person name="Guo"/>
            <person name="Y."/>
            <person name="Yang"/>
            <person name="C."/>
            <person name="Wang"/>
            <person name="Y."/>
            <person name="Tian"/>
            <person name="F."/>
            <person name="Zhuang"/>
            <person name="G."/>
            <person name="Fan"/>
            <person name="Y."/>
            <person name="Gao"/>
            <person name="Q."/>
            <person name="Li"/>
            <person name="Y."/>
            <person name="Ju"/>
            <person name="Z."/>
            <person name="Li"/>
            <person name="J."/>
            <person name="Li"/>
            <person name="R."/>
            <person name="Hou"/>
            <person name="M."/>
            <person name="Yang"/>
            <person name="G."/>
            <person name="Liu"/>
            <person name="G."/>
            <person name="Liu"/>
            <person name="W."/>
            <person name="Guo"/>
            <person name="J."/>
            <person name="Pan"/>
            <person name="S."/>
            <person name="Fan"/>
            <person name="G."/>
            <person name="Zhang"/>
            <person name="W."/>
            <person name="Zhang"/>
            <person name="R."/>
            <person name="Yu"/>
            <person name="J."/>
            <person name="Zhang"/>
            <person name="X."/>
            <person name="Yin"/>
            <person name="Q."/>
            <person name="Ji"/>
            <person name="C."/>
            <person name="Jin"/>
            <person name="Y."/>
            <person name="Yue"/>
            <person name="G."/>
            <person name="Liu"/>
            <person name="M."/>
            <person name="Xu"/>
            <person name="J."/>
            <person name="Liu"/>
            <person name="S."/>
            <person name="Jordana"/>
            <person name="J."/>
            <person name="Noce"/>
            <person name="A."/>
            <person name="Amills"/>
            <person name="M."/>
            <person name="Wu"/>
            <person name="D.D."/>
            <person name="Li"/>
            <person name="S."/>
            <person name="Zhou"/>
            <person name="X. and Zhong"/>
            <person name="J."/>
        </authorList>
    </citation>
    <scope>NUCLEOTIDE SEQUENCE [LARGE SCALE GENOMIC DNA]</scope>
</reference>
<name>A0A8C4KY24_EQUAS</name>
<dbReference type="Ensembl" id="ENSEAST00005000920.2">
    <property type="protein sequence ID" value="ENSEASP00005000790.2"/>
    <property type="gene ID" value="ENSEASG00005000699.2"/>
</dbReference>
<dbReference type="Proteomes" id="UP000694387">
    <property type="component" value="Chromosome Y"/>
</dbReference>
<keyword evidence="3" id="KW-1185">Reference proteome</keyword>
<evidence type="ECO:0000313" key="2">
    <source>
        <dbReference type="Ensembl" id="ENSEASP00005000790.2"/>
    </source>
</evidence>
<reference evidence="2" key="3">
    <citation type="submission" date="2025-09" db="UniProtKB">
        <authorList>
            <consortium name="Ensembl"/>
        </authorList>
    </citation>
    <scope>IDENTIFICATION</scope>
</reference>
<protein>
    <recommendedName>
        <fullName evidence="1">Alpha-carbonic anhydrase domain-containing protein</fullName>
    </recommendedName>
</protein>